<accession>A0A667XLQ3</accession>
<feature type="domain" description="Calpain catalytic" evidence="10">
    <location>
        <begin position="36"/>
        <end position="334"/>
    </location>
</feature>
<dbReference type="InterPro" id="IPR036213">
    <property type="entry name" value="Calpain_III_sf"/>
</dbReference>
<dbReference type="Pfam" id="PF00648">
    <property type="entry name" value="Peptidase_C2"/>
    <property type="match status" value="1"/>
</dbReference>
<dbReference type="PROSITE" id="PS00139">
    <property type="entry name" value="THIOL_PROTEASE_CYS"/>
    <property type="match status" value="1"/>
</dbReference>
<feature type="compositionally biased region" description="Acidic residues" evidence="9">
    <location>
        <begin position="393"/>
        <end position="414"/>
    </location>
</feature>
<dbReference type="SMART" id="SM00720">
    <property type="entry name" value="calpain_III"/>
    <property type="match status" value="1"/>
</dbReference>
<dbReference type="Gene3D" id="2.60.120.380">
    <property type="match status" value="1"/>
</dbReference>
<dbReference type="Gene3D" id="1.10.238.10">
    <property type="entry name" value="EF-hand"/>
    <property type="match status" value="1"/>
</dbReference>
<reference evidence="12" key="3">
    <citation type="submission" date="2025-09" db="UniProtKB">
        <authorList>
            <consortium name="Ensembl"/>
        </authorList>
    </citation>
    <scope>IDENTIFICATION</scope>
</reference>
<evidence type="ECO:0000256" key="1">
    <source>
        <dbReference type="ARBA" id="ARBA00007623"/>
    </source>
</evidence>
<keyword evidence="4 8" id="KW-0378">Hydrolase</keyword>
<evidence type="ECO:0000313" key="12">
    <source>
        <dbReference type="Ensembl" id="ENSMMDP00005013184.1"/>
    </source>
</evidence>
<evidence type="ECO:0000259" key="10">
    <source>
        <dbReference type="PROSITE" id="PS50203"/>
    </source>
</evidence>
<evidence type="ECO:0000256" key="4">
    <source>
        <dbReference type="ARBA" id="ARBA00022801"/>
    </source>
</evidence>
<keyword evidence="13" id="KW-1185">Reference proteome</keyword>
<evidence type="ECO:0000256" key="7">
    <source>
        <dbReference type="PIRSR" id="PIRSR622684-1"/>
    </source>
</evidence>
<protein>
    <submittedName>
        <fullName evidence="12">Calpain 12</fullName>
    </submittedName>
</protein>
<dbReference type="GO" id="GO:0005509">
    <property type="term" value="F:calcium ion binding"/>
    <property type="evidence" value="ECO:0007669"/>
    <property type="project" value="InterPro"/>
</dbReference>
<dbReference type="PROSITE" id="PS00018">
    <property type="entry name" value="EF_HAND_1"/>
    <property type="match status" value="1"/>
</dbReference>
<dbReference type="GeneTree" id="ENSGT00940000166395"/>
<dbReference type="InterPro" id="IPR022684">
    <property type="entry name" value="Calpain_cysteine_protease"/>
</dbReference>
<keyword evidence="2 8" id="KW-0645">Protease</keyword>
<organism evidence="12 13">
    <name type="scientific">Myripristis murdjan</name>
    <name type="common">pinecone soldierfish</name>
    <dbReference type="NCBI Taxonomy" id="586833"/>
    <lineage>
        <taxon>Eukaryota</taxon>
        <taxon>Metazoa</taxon>
        <taxon>Chordata</taxon>
        <taxon>Craniata</taxon>
        <taxon>Vertebrata</taxon>
        <taxon>Euteleostomi</taxon>
        <taxon>Actinopterygii</taxon>
        <taxon>Neopterygii</taxon>
        <taxon>Teleostei</taxon>
        <taxon>Neoteleostei</taxon>
        <taxon>Acanthomorphata</taxon>
        <taxon>Holocentriformes</taxon>
        <taxon>Holocentridae</taxon>
        <taxon>Myripristis</taxon>
    </lineage>
</organism>
<dbReference type="GO" id="GO:0004198">
    <property type="term" value="F:calcium-dependent cysteine-type endopeptidase activity"/>
    <property type="evidence" value="ECO:0007669"/>
    <property type="project" value="InterPro"/>
</dbReference>
<evidence type="ECO:0000259" key="11">
    <source>
        <dbReference type="PROSITE" id="PS50222"/>
    </source>
</evidence>
<feature type="region of interest" description="Disordered" evidence="9">
    <location>
        <begin position="389"/>
        <end position="424"/>
    </location>
</feature>
<dbReference type="InParanoid" id="A0A667XLQ3"/>
<dbReference type="SUPFAM" id="SSF54001">
    <property type="entry name" value="Cysteine proteinases"/>
    <property type="match status" value="1"/>
</dbReference>
<dbReference type="PANTHER" id="PTHR10183:SF393">
    <property type="entry name" value="CALPAIN-LIKE ISOFORM X1"/>
    <property type="match status" value="1"/>
</dbReference>
<dbReference type="FunFam" id="3.90.70.10:FF:000001">
    <property type="entry name" value="Calpain-1 catalytic subunit"/>
    <property type="match status" value="1"/>
</dbReference>
<dbReference type="InterPro" id="IPR001300">
    <property type="entry name" value="Peptidase_C2_calpain_cat"/>
</dbReference>
<feature type="active site" evidence="7 8">
    <location>
        <position position="251"/>
    </location>
</feature>
<evidence type="ECO:0000256" key="5">
    <source>
        <dbReference type="ARBA" id="ARBA00022807"/>
    </source>
</evidence>
<dbReference type="Proteomes" id="UP000472263">
    <property type="component" value="Chromosome 13"/>
</dbReference>
<dbReference type="GO" id="GO:0006508">
    <property type="term" value="P:proteolysis"/>
    <property type="evidence" value="ECO:0007669"/>
    <property type="project" value="UniProtKB-KW"/>
</dbReference>
<comment type="similarity">
    <text evidence="1">Belongs to the peptidase C2 family.</text>
</comment>
<dbReference type="GO" id="GO:0030216">
    <property type="term" value="P:keratinocyte differentiation"/>
    <property type="evidence" value="ECO:0007669"/>
    <property type="project" value="Ensembl"/>
</dbReference>
<feature type="domain" description="EF-hand" evidence="11">
    <location>
        <begin position="603"/>
        <end position="638"/>
    </location>
</feature>
<dbReference type="InterPro" id="IPR018247">
    <property type="entry name" value="EF_Hand_1_Ca_BS"/>
</dbReference>
<dbReference type="Ensembl" id="ENSMMDT00005013561.1">
    <property type="protein sequence ID" value="ENSMMDP00005013184.1"/>
    <property type="gene ID" value="ENSMMDG00005006750.1"/>
</dbReference>
<reference evidence="12" key="1">
    <citation type="submission" date="2019-06" db="EMBL/GenBank/DDBJ databases">
        <authorList>
            <consortium name="Wellcome Sanger Institute Data Sharing"/>
        </authorList>
    </citation>
    <scope>NUCLEOTIDE SEQUENCE [LARGE SCALE GENOMIC DNA]</scope>
</reference>
<evidence type="ECO:0000256" key="2">
    <source>
        <dbReference type="ARBA" id="ARBA00022670"/>
    </source>
</evidence>
<name>A0A667XLQ3_9TELE</name>
<keyword evidence="6" id="KW-0106">Calcium</keyword>
<dbReference type="Gene3D" id="3.90.70.10">
    <property type="entry name" value="Cysteine proteinases"/>
    <property type="match status" value="1"/>
</dbReference>
<dbReference type="SUPFAM" id="SSF47473">
    <property type="entry name" value="EF-hand"/>
    <property type="match status" value="1"/>
</dbReference>
<evidence type="ECO:0000313" key="13">
    <source>
        <dbReference type="Proteomes" id="UP000472263"/>
    </source>
</evidence>
<dbReference type="PROSITE" id="PS50203">
    <property type="entry name" value="CALPAIN_CAT"/>
    <property type="match status" value="1"/>
</dbReference>
<evidence type="ECO:0000256" key="9">
    <source>
        <dbReference type="SAM" id="MobiDB-lite"/>
    </source>
</evidence>
<evidence type="ECO:0000256" key="3">
    <source>
        <dbReference type="ARBA" id="ARBA00022723"/>
    </source>
</evidence>
<evidence type="ECO:0000256" key="6">
    <source>
        <dbReference type="ARBA" id="ARBA00022837"/>
    </source>
</evidence>
<reference evidence="12" key="2">
    <citation type="submission" date="2025-08" db="UniProtKB">
        <authorList>
            <consortium name="Ensembl"/>
        </authorList>
    </citation>
    <scope>IDENTIFICATION</scope>
</reference>
<dbReference type="InterPro" id="IPR000169">
    <property type="entry name" value="Pept_cys_AS"/>
</dbReference>
<keyword evidence="3" id="KW-0479">Metal-binding</keyword>
<dbReference type="Pfam" id="PF01067">
    <property type="entry name" value="Calpain_III"/>
    <property type="match status" value="1"/>
</dbReference>
<dbReference type="InterPro" id="IPR022683">
    <property type="entry name" value="Calpain_III"/>
</dbReference>
<dbReference type="PANTHER" id="PTHR10183">
    <property type="entry name" value="CALPAIN"/>
    <property type="match status" value="1"/>
</dbReference>
<dbReference type="FunFam" id="2.60.120.380:FF:000011">
    <property type="entry name" value="Calpain 12"/>
    <property type="match status" value="1"/>
</dbReference>
<dbReference type="SMART" id="SM00230">
    <property type="entry name" value="CysPc"/>
    <property type="match status" value="1"/>
</dbReference>
<dbReference type="SUPFAM" id="SSF49758">
    <property type="entry name" value="Calpain large subunit, middle domain (domain III)"/>
    <property type="match status" value="1"/>
</dbReference>
<dbReference type="InterPro" id="IPR038765">
    <property type="entry name" value="Papain-like_cys_pep_sf"/>
</dbReference>
<proteinExistence type="inferred from homology"/>
<dbReference type="PROSITE" id="PS50222">
    <property type="entry name" value="EF_HAND_2"/>
    <property type="match status" value="1"/>
</dbReference>
<gene>
    <name evidence="12" type="primary">capn12</name>
</gene>
<dbReference type="CDD" id="cd00044">
    <property type="entry name" value="CysPc"/>
    <property type="match status" value="1"/>
</dbReference>
<dbReference type="InterPro" id="IPR011992">
    <property type="entry name" value="EF-hand-dom_pair"/>
</dbReference>
<dbReference type="InterPro" id="IPR002048">
    <property type="entry name" value="EF_hand_dom"/>
</dbReference>
<dbReference type="GO" id="GO:0043066">
    <property type="term" value="P:negative regulation of apoptotic process"/>
    <property type="evidence" value="ECO:0007669"/>
    <property type="project" value="TreeGrafter"/>
</dbReference>
<dbReference type="GO" id="GO:0005737">
    <property type="term" value="C:cytoplasm"/>
    <property type="evidence" value="ECO:0007669"/>
    <property type="project" value="TreeGrafter"/>
</dbReference>
<dbReference type="PRINTS" id="PR00704">
    <property type="entry name" value="CALPAIN"/>
</dbReference>
<dbReference type="AlphaFoldDB" id="A0A667XLQ3"/>
<evidence type="ECO:0000256" key="8">
    <source>
        <dbReference type="PROSITE-ProRule" id="PRU00239"/>
    </source>
</evidence>
<feature type="active site" evidence="7 8">
    <location>
        <position position="275"/>
    </location>
</feature>
<feature type="active site" evidence="7 8">
    <location>
        <position position="93"/>
    </location>
</feature>
<dbReference type="InterPro" id="IPR022682">
    <property type="entry name" value="Calpain_domain_III"/>
</dbReference>
<keyword evidence="5 8" id="KW-0788">Thiol protease</keyword>
<sequence>MQPEEEAALGSIGNPIRFKDQHFKTLRDECLKSGVLFSDPAFAADQKSIGMPEDPDPNKAIKWLRPKEISKNAVFVEGTTGTTDICQGQLGNCWLLAALSCLTMHPKLFVKVVPPKQNLSESYAGIFHFRFWQYGEWVEVVVDDRLPVREGRLLFSYSHTRNEYWSALVEKAYAKLIGSYGSLKGGNISEGMEDFTGGIAYSIPVSSRTPRVLWRSLTAALSRGSLLSCFIQASSYQEIGKVTGDGLVKGHAYAITDSDKVKKASGETLLLKLRNPWGFVEYSGPWSDKSKDWDDVGKAERDRMELKKREDGEFWISTEDFSRLFDTVELCSVSPDTLVEGDTPASPGATSVWTISAHEGCWVPGSSAGGSRRYQRSFWKNPQFELVLTEQDKADEDDEDDEDDKDDEDDEEMTPEEKKIAEKQKKKGKQCTILVELLQKDRRKKNKVHFLYMAFHIYRLQGACLDRSFFTQNRPVGRSGKYRAQRGVWRKVHLDPGNYVIVASTYRPNKPGEFFLQICLCLLCACASQVMSMPVSPEDHIRVQKTFDDVAGPVRQFLPLSLDFSFLEKDYHLPLETCRQLIFGEKTKGRSSLSRKQTETLLSYLRNLQSIFFRFDEDSSGTMSPFELSMALQAAGVQCDGKVVQLLSERFGSGEPHLPFCGFVSCVTRLRKLFALYESETSQEVKDRGINNVSIRLCIISYRFINDQILNR</sequence>